<dbReference type="Pfam" id="PF13283">
    <property type="entry name" value="NfrA_C"/>
    <property type="match status" value="1"/>
</dbReference>
<reference evidence="6 8" key="1">
    <citation type="submission" date="2015-09" db="EMBL/GenBank/DDBJ databases">
        <title>Genome announcement of multiple Pseudomonas syringae strains.</title>
        <authorList>
            <person name="Thakur S."/>
            <person name="Wang P.W."/>
            <person name="Gong Y."/>
            <person name="Weir B.S."/>
            <person name="Guttman D.S."/>
        </authorList>
    </citation>
    <scope>NUCLEOTIDE SEQUENCE [LARGE SCALE GENOMIC DNA]</scope>
    <source>
        <strain evidence="6 8">ICMP4091</strain>
    </source>
</reference>
<keyword evidence="1" id="KW-0677">Repeat</keyword>
<evidence type="ECO:0000313" key="7">
    <source>
        <dbReference type="EMBL" id="MFH7514980.1"/>
    </source>
</evidence>
<feature type="compositionally biased region" description="Low complexity" evidence="3">
    <location>
        <begin position="413"/>
        <end position="429"/>
    </location>
</feature>
<evidence type="ECO:0000259" key="5">
    <source>
        <dbReference type="Pfam" id="PF13283"/>
    </source>
</evidence>
<keyword evidence="4" id="KW-0732">Signal</keyword>
<organism evidence="6 8">
    <name type="scientific">Pseudomonas syringae pv. tagetis</name>
    <dbReference type="NCBI Taxonomy" id="129140"/>
    <lineage>
        <taxon>Bacteria</taxon>
        <taxon>Pseudomonadati</taxon>
        <taxon>Pseudomonadota</taxon>
        <taxon>Gammaproteobacteria</taxon>
        <taxon>Pseudomonadales</taxon>
        <taxon>Pseudomonadaceae</taxon>
        <taxon>Pseudomonas</taxon>
    </lineage>
</organism>
<evidence type="ECO:0000313" key="6">
    <source>
        <dbReference type="EMBL" id="KPY80080.1"/>
    </source>
</evidence>
<dbReference type="InterPro" id="IPR025137">
    <property type="entry name" value="NfrA_C"/>
</dbReference>
<protein>
    <submittedName>
        <fullName evidence="7">Bacteriophage N4 adsorption protein A</fullName>
    </submittedName>
</protein>
<evidence type="ECO:0000313" key="8">
    <source>
        <dbReference type="Proteomes" id="UP000050474"/>
    </source>
</evidence>
<dbReference type="SUPFAM" id="SSF48452">
    <property type="entry name" value="TPR-like"/>
    <property type="match status" value="2"/>
</dbReference>
<accession>A0A0N8T1I4</accession>
<feature type="domain" description="Bacteriophage N4 adsorption protein A C-terminal" evidence="5">
    <location>
        <begin position="469"/>
        <end position="652"/>
    </location>
</feature>
<evidence type="ECO:0000256" key="2">
    <source>
        <dbReference type="ARBA" id="ARBA00022803"/>
    </source>
</evidence>
<comment type="caution">
    <text evidence="6">The sequence shown here is derived from an EMBL/GenBank/DDBJ whole genome shotgun (WGS) entry which is preliminary data.</text>
</comment>
<dbReference type="RefSeq" id="WP_055007269.1">
    <property type="nucleotide sequence ID" value="NZ_CP092923.1"/>
</dbReference>
<feature type="region of interest" description="Disordered" evidence="3">
    <location>
        <begin position="410"/>
        <end position="433"/>
    </location>
</feature>
<dbReference type="Proteomes" id="UP000050474">
    <property type="component" value="Unassembled WGS sequence"/>
</dbReference>
<dbReference type="Pfam" id="PF13432">
    <property type="entry name" value="TPR_16"/>
    <property type="match status" value="2"/>
</dbReference>
<dbReference type="InterPro" id="IPR050498">
    <property type="entry name" value="Ycf3"/>
</dbReference>
<evidence type="ECO:0000256" key="3">
    <source>
        <dbReference type="SAM" id="MobiDB-lite"/>
    </source>
</evidence>
<dbReference type="PANTHER" id="PTHR44858:SF1">
    <property type="entry name" value="UDP-N-ACETYLGLUCOSAMINE--PEPTIDE N-ACETYLGLUCOSAMINYLTRANSFERASE SPINDLY-RELATED"/>
    <property type="match status" value="1"/>
</dbReference>
<dbReference type="AlphaFoldDB" id="A0A0N8T1I4"/>
<dbReference type="EMBL" id="LJRM01000204">
    <property type="protein sequence ID" value="KPY80080.1"/>
    <property type="molecule type" value="Genomic_DNA"/>
</dbReference>
<evidence type="ECO:0000256" key="4">
    <source>
        <dbReference type="SAM" id="SignalP"/>
    </source>
</evidence>
<reference evidence="7 9" key="2">
    <citation type="submission" date="2023-08" db="EMBL/GenBank/DDBJ databases">
        <title>Genomic and mutational analysis of Pseudomonas syringae pv. tagetis EB037 pathogenicity on sunflower.</title>
        <authorList>
            <person name="Maul J.E."/>
        </authorList>
    </citation>
    <scope>NUCLEOTIDE SEQUENCE [LARGE SCALE GENOMIC DNA]</scope>
    <source>
        <strain evidence="7 9">EB037_T1</strain>
    </source>
</reference>
<feature type="chain" id="PRO_5030012430" evidence="4">
    <location>
        <begin position="24"/>
        <end position="656"/>
    </location>
</feature>
<dbReference type="InterPro" id="IPR019734">
    <property type="entry name" value="TPR_rpt"/>
</dbReference>
<evidence type="ECO:0000313" key="9">
    <source>
        <dbReference type="Proteomes" id="UP001610657"/>
    </source>
</evidence>
<dbReference type="SMART" id="SM00028">
    <property type="entry name" value="TPR"/>
    <property type="match status" value="4"/>
</dbReference>
<evidence type="ECO:0000256" key="1">
    <source>
        <dbReference type="ARBA" id="ARBA00022737"/>
    </source>
</evidence>
<name>A0A0N8T1I4_9PSED</name>
<dbReference type="EMBL" id="JAVCQK010000003">
    <property type="protein sequence ID" value="MFH7514980.1"/>
    <property type="molecule type" value="Genomic_DNA"/>
</dbReference>
<keyword evidence="9" id="KW-1185">Reference proteome</keyword>
<dbReference type="GeneID" id="96217418"/>
<dbReference type="InterPro" id="IPR011990">
    <property type="entry name" value="TPR-like_helical_dom_sf"/>
</dbReference>
<dbReference type="PANTHER" id="PTHR44858">
    <property type="entry name" value="TETRATRICOPEPTIDE REPEAT PROTEIN 6"/>
    <property type="match status" value="1"/>
</dbReference>
<dbReference type="STRING" id="129140.ALO44_04924"/>
<feature type="signal peptide" evidence="4">
    <location>
        <begin position="1"/>
        <end position="23"/>
    </location>
</feature>
<dbReference type="Proteomes" id="UP001610657">
    <property type="component" value="Unassembled WGS sequence"/>
</dbReference>
<keyword evidence="2" id="KW-0802">TPR repeat</keyword>
<dbReference type="Gene3D" id="1.25.40.10">
    <property type="entry name" value="Tetratricopeptide repeat domain"/>
    <property type="match status" value="2"/>
</dbReference>
<proteinExistence type="predicted"/>
<gene>
    <name evidence="6" type="ORF">ALO44_04924</name>
    <name evidence="7" type="ORF">RA271_07180</name>
</gene>
<dbReference type="PATRIC" id="fig|129140.3.peg.2248"/>
<sequence length="656" mass="72784">MKRPFILSLLVSGLSLVSPLNQAETLPLPLTGPAYAIANEAYLAYNRKDYDLAIAKAREALRQRGDADQLRDLIALAERDKYRRDHPARFPKARPKPGYLEGNQALRAYANRDYDGSASHARKAIAQAPNNLDYRMMLIEALQRQQRLDEAQVAINEAEQALGAQPVLTRRRQAIQEQVAVDKAATGYKALARGDNETAVSEARDAVRSFPKQMAYRKLLVSALIAQGQYAEARSAATEALALNGNDATLLVQRGQMRQRLGDQDGARQDFSQAMAVGNLPLREQASLYAAMGQPSEALQRLQKARDAGELQPGDEVQIAYFLSQAGDDRGALNEFKRVDRSSGLKPREVQDAAYSAMRTPDDVQAIAYFKRVLDYQRTGDLQMPAQQVFDTRRAVSDLSREWGLTNTTTYRGASTSSGSGLNSAPSSNTDSVQNSTEVFWRPFGYRYARFVELYGRVTDTLWSKDGESDTGADALQGALGIRVKPFTAVNVIGAFERTFPLGNSNADGDWLVRLGYGSSIGTDLRVDVPSWWTSQLYAEGGRYLQDKRNYFNSEWQVGRSFRLDSISPRLVVFPHVVAAVDYDSKMRSEVDSLGRSSTSSGNAGGIGVGAGVRYWFREDTYKAPQSYVDFSVQYREKVFGEDRAEGVFARMTFSW</sequence>